<proteinExistence type="predicted"/>
<name>A0A6J4NL41_9ACTN</name>
<protein>
    <submittedName>
        <fullName evidence="2">Uncharacterized protein</fullName>
    </submittedName>
</protein>
<feature type="non-terminal residue" evidence="2">
    <location>
        <position position="1"/>
    </location>
</feature>
<gene>
    <name evidence="2" type="ORF">AVDCRST_MAG55-103</name>
</gene>
<dbReference type="AlphaFoldDB" id="A0A6J4NL41"/>
<feature type="compositionally biased region" description="Basic residues" evidence="1">
    <location>
        <begin position="1"/>
        <end position="13"/>
    </location>
</feature>
<feature type="non-terminal residue" evidence="2">
    <location>
        <position position="37"/>
    </location>
</feature>
<reference evidence="2" key="1">
    <citation type="submission" date="2020-02" db="EMBL/GenBank/DDBJ databases">
        <authorList>
            <person name="Meier V. D."/>
        </authorList>
    </citation>
    <scope>NUCLEOTIDE SEQUENCE</scope>
    <source>
        <strain evidence="2">AVDCRST_MAG55</strain>
    </source>
</reference>
<dbReference type="EMBL" id="CADCUZ010000007">
    <property type="protein sequence ID" value="CAA9391188.1"/>
    <property type="molecule type" value="Genomic_DNA"/>
</dbReference>
<accession>A0A6J4NL41</accession>
<organism evidence="2">
    <name type="scientific">uncultured Rubrobacteraceae bacterium</name>
    <dbReference type="NCBI Taxonomy" id="349277"/>
    <lineage>
        <taxon>Bacteria</taxon>
        <taxon>Bacillati</taxon>
        <taxon>Actinomycetota</taxon>
        <taxon>Rubrobacteria</taxon>
        <taxon>Rubrobacterales</taxon>
        <taxon>Rubrobacteraceae</taxon>
        <taxon>environmental samples</taxon>
    </lineage>
</organism>
<evidence type="ECO:0000256" key="1">
    <source>
        <dbReference type="SAM" id="MobiDB-lite"/>
    </source>
</evidence>
<feature type="region of interest" description="Disordered" evidence="1">
    <location>
        <begin position="1"/>
        <end position="37"/>
    </location>
</feature>
<sequence>GLSGRPRLRRKRGPLVERPRPRQRRTAPGGNHGQGEV</sequence>
<evidence type="ECO:0000313" key="2">
    <source>
        <dbReference type="EMBL" id="CAA9391188.1"/>
    </source>
</evidence>